<evidence type="ECO:0000313" key="1">
    <source>
        <dbReference type="EMBL" id="CAG8532380.1"/>
    </source>
</evidence>
<comment type="caution">
    <text evidence="1">The sequence shown here is derived from an EMBL/GenBank/DDBJ whole genome shotgun (WGS) entry which is preliminary data.</text>
</comment>
<proteinExistence type="predicted"/>
<sequence>MEDIENNIWYPKITYYLKNATRGHYFEKKLCLKSQYMNSK</sequence>
<accession>A0ABM8W5R5</accession>
<name>A0ABM8W5R5_GIGMA</name>
<gene>
    <name evidence="1" type="ORF">GMARGA_LOCUS3684</name>
</gene>
<evidence type="ECO:0000313" key="2">
    <source>
        <dbReference type="Proteomes" id="UP000789901"/>
    </source>
</evidence>
<dbReference type="Proteomes" id="UP000789901">
    <property type="component" value="Unassembled WGS sequence"/>
</dbReference>
<protein>
    <submittedName>
        <fullName evidence="1">15637_t:CDS:1</fullName>
    </submittedName>
</protein>
<dbReference type="EMBL" id="CAJVQB010001357">
    <property type="protein sequence ID" value="CAG8532380.1"/>
    <property type="molecule type" value="Genomic_DNA"/>
</dbReference>
<organism evidence="1 2">
    <name type="scientific">Gigaspora margarita</name>
    <dbReference type="NCBI Taxonomy" id="4874"/>
    <lineage>
        <taxon>Eukaryota</taxon>
        <taxon>Fungi</taxon>
        <taxon>Fungi incertae sedis</taxon>
        <taxon>Mucoromycota</taxon>
        <taxon>Glomeromycotina</taxon>
        <taxon>Glomeromycetes</taxon>
        <taxon>Diversisporales</taxon>
        <taxon>Gigasporaceae</taxon>
        <taxon>Gigaspora</taxon>
    </lineage>
</organism>
<keyword evidence="2" id="KW-1185">Reference proteome</keyword>
<reference evidence="1 2" key="1">
    <citation type="submission" date="2021-06" db="EMBL/GenBank/DDBJ databases">
        <authorList>
            <person name="Kallberg Y."/>
            <person name="Tangrot J."/>
            <person name="Rosling A."/>
        </authorList>
    </citation>
    <scope>NUCLEOTIDE SEQUENCE [LARGE SCALE GENOMIC DNA]</scope>
    <source>
        <strain evidence="1 2">120-4 pot B 10/14</strain>
    </source>
</reference>